<keyword evidence="3" id="KW-1185">Reference proteome</keyword>
<evidence type="ECO:0000313" key="3">
    <source>
        <dbReference type="Proteomes" id="UP000636800"/>
    </source>
</evidence>
<feature type="compositionally biased region" description="Basic and acidic residues" evidence="1">
    <location>
        <begin position="146"/>
        <end position="155"/>
    </location>
</feature>
<feature type="region of interest" description="Disordered" evidence="1">
    <location>
        <begin position="93"/>
        <end position="155"/>
    </location>
</feature>
<dbReference type="EMBL" id="JADCNL010000009">
    <property type="protein sequence ID" value="KAG0466176.1"/>
    <property type="molecule type" value="Genomic_DNA"/>
</dbReference>
<reference evidence="2 3" key="1">
    <citation type="journal article" date="2020" name="Nat. Food">
        <title>A phased Vanilla planifolia genome enables genetic improvement of flavour and production.</title>
        <authorList>
            <person name="Hasing T."/>
            <person name="Tang H."/>
            <person name="Brym M."/>
            <person name="Khazi F."/>
            <person name="Huang T."/>
            <person name="Chambers A.H."/>
        </authorList>
    </citation>
    <scope>NUCLEOTIDE SEQUENCE [LARGE SCALE GENOMIC DNA]</scope>
    <source>
        <tissue evidence="2">Leaf</tissue>
    </source>
</reference>
<organism evidence="2 3">
    <name type="scientific">Vanilla planifolia</name>
    <name type="common">Vanilla</name>
    <dbReference type="NCBI Taxonomy" id="51239"/>
    <lineage>
        <taxon>Eukaryota</taxon>
        <taxon>Viridiplantae</taxon>
        <taxon>Streptophyta</taxon>
        <taxon>Embryophyta</taxon>
        <taxon>Tracheophyta</taxon>
        <taxon>Spermatophyta</taxon>
        <taxon>Magnoliopsida</taxon>
        <taxon>Liliopsida</taxon>
        <taxon>Asparagales</taxon>
        <taxon>Orchidaceae</taxon>
        <taxon>Vanilloideae</taxon>
        <taxon>Vanilleae</taxon>
        <taxon>Vanilla</taxon>
    </lineage>
</organism>
<evidence type="ECO:0000256" key="1">
    <source>
        <dbReference type="SAM" id="MobiDB-lite"/>
    </source>
</evidence>
<accession>A0A835Q4K5</accession>
<gene>
    <name evidence="2" type="ORF">HPP92_017756</name>
</gene>
<proteinExistence type="predicted"/>
<name>A0A835Q4K5_VANPL</name>
<dbReference type="OrthoDB" id="666185at2759"/>
<dbReference type="Proteomes" id="UP000636800">
    <property type="component" value="Unassembled WGS sequence"/>
</dbReference>
<sequence>MEMILEVLSYMMRKRCGCRSWFFPSASSSIVIRSYFARAVWYFSSTSESDREEHGNRLGRWRSVARLRALAAPAILCPEHTAVRQSNVLTAFGDRGDQPLASRSSSTTEVEPTRTSSSSCAASQPHSAAAADEGSVKRSQSVAAVRIDEDKPHEF</sequence>
<feature type="compositionally biased region" description="Low complexity" evidence="1">
    <location>
        <begin position="116"/>
        <end position="131"/>
    </location>
</feature>
<feature type="compositionally biased region" description="Polar residues" evidence="1">
    <location>
        <begin position="101"/>
        <end position="115"/>
    </location>
</feature>
<evidence type="ECO:0000313" key="2">
    <source>
        <dbReference type="EMBL" id="KAG0466176.1"/>
    </source>
</evidence>
<dbReference type="AlphaFoldDB" id="A0A835Q4K5"/>
<protein>
    <submittedName>
        <fullName evidence="2">Uncharacterized protein</fullName>
    </submittedName>
</protein>
<comment type="caution">
    <text evidence="2">The sequence shown here is derived from an EMBL/GenBank/DDBJ whole genome shotgun (WGS) entry which is preliminary data.</text>
</comment>